<organism evidence="2 3">
    <name type="scientific">Orbilia javanica</name>
    <dbReference type="NCBI Taxonomy" id="47235"/>
    <lineage>
        <taxon>Eukaryota</taxon>
        <taxon>Fungi</taxon>
        <taxon>Dikarya</taxon>
        <taxon>Ascomycota</taxon>
        <taxon>Pezizomycotina</taxon>
        <taxon>Orbiliomycetes</taxon>
        <taxon>Orbiliales</taxon>
        <taxon>Orbiliaceae</taxon>
        <taxon>Orbilia</taxon>
    </lineage>
</organism>
<accession>A0AAN8R7S7</accession>
<proteinExistence type="predicted"/>
<evidence type="ECO:0000313" key="2">
    <source>
        <dbReference type="EMBL" id="KAK6329893.1"/>
    </source>
</evidence>
<comment type="caution">
    <text evidence="2">The sequence shown here is derived from an EMBL/GenBank/DDBJ whole genome shotgun (WGS) entry which is preliminary data.</text>
</comment>
<name>A0AAN8R7S7_9PEZI</name>
<feature type="region of interest" description="Disordered" evidence="1">
    <location>
        <begin position="343"/>
        <end position="366"/>
    </location>
</feature>
<gene>
    <name evidence="2" type="ORF">TWF718_003320</name>
</gene>
<dbReference type="AlphaFoldDB" id="A0AAN8R7S7"/>
<dbReference type="EMBL" id="JAVHNR010000012">
    <property type="protein sequence ID" value="KAK6329893.1"/>
    <property type="molecule type" value="Genomic_DNA"/>
</dbReference>
<protein>
    <submittedName>
        <fullName evidence="2">Uncharacterized protein</fullName>
    </submittedName>
</protein>
<evidence type="ECO:0000313" key="3">
    <source>
        <dbReference type="Proteomes" id="UP001313282"/>
    </source>
</evidence>
<keyword evidence="3" id="KW-1185">Reference proteome</keyword>
<evidence type="ECO:0000256" key="1">
    <source>
        <dbReference type="SAM" id="MobiDB-lite"/>
    </source>
</evidence>
<reference evidence="2 3" key="1">
    <citation type="submission" date="2019-10" db="EMBL/GenBank/DDBJ databases">
        <authorList>
            <person name="Palmer J.M."/>
        </authorList>
    </citation>
    <scope>NUCLEOTIDE SEQUENCE [LARGE SCALE GENOMIC DNA]</scope>
    <source>
        <strain evidence="2 3">TWF718</strain>
    </source>
</reference>
<sequence>MENTLPILPELIFETLGHCNLQEIWNFARTSRASYLLAFRVLSSEHGFPLSIPYAINSGLAERHKEWGFYDRIDANVKIYSERDQPCSIHALLAVLKELFVNFFDVVTGLAIRVEVAQIDEAILARDMMILGAAIRSSVLAKRGGGGTYYVPLRSLELWVKSSNARSMMDAFLTTIFNLLSSTSRVGDNKLEHIKIAVKWREYGSAEGSVMTSIRLGWLKSNGARKVWLEDKNWHAVGYKALEVVRNWPGVEEMVLDCGLGARLVDYDHLKSLEKLQKLSIPFPYAGSFDGEGNYCCMRSLFRDYLRTHGKFLEEDTPLKELNFHYLRRDGTLTNFTKVRLRKNRHQPPQTATAATSAVGGNPTNGGVEQRNLSGLLEMEDLGDKPTDPTDLASMRELMLIRSLRGHGSLVTTDRRFFNPFMSEMAVGLVQQGDRLEHWSRPEDTISGADVNRSGVECTKCDCIV</sequence>
<dbReference type="Proteomes" id="UP001313282">
    <property type="component" value="Unassembled WGS sequence"/>
</dbReference>